<gene>
    <name evidence="6" type="ORF">HA285_00025</name>
</gene>
<keyword evidence="3" id="KW-0067">ATP-binding</keyword>
<evidence type="ECO:0000259" key="5">
    <source>
        <dbReference type="Pfam" id="PF02223"/>
    </source>
</evidence>
<proteinExistence type="inferred from homology"/>
<sequence length="216" mass="25020">MFWGSCSLPNPRGGGCLRFIVIDGLDGAGKDTHAELIRKRYLERGERVIFRSHPEEDNPYGRRAKKALLMGGKVNHIKAAVFYALDIIRSLWKYHWRSNPGPDTLIFSRYLMGVAYLPGPLASILYRLLSRVLPTTEYMFFLDVSPEESLRRLRERDEHEMFENLEDLTKTREKALRLASGWYIINTEDPIADVQRRIDEILDLLDDDASENYLPC</sequence>
<keyword evidence="6" id="KW-0418">Kinase</keyword>
<evidence type="ECO:0000256" key="3">
    <source>
        <dbReference type="ARBA" id="ARBA00022840"/>
    </source>
</evidence>
<evidence type="ECO:0000256" key="2">
    <source>
        <dbReference type="ARBA" id="ARBA00022741"/>
    </source>
</evidence>
<evidence type="ECO:0000256" key="4">
    <source>
        <dbReference type="ARBA" id="ARBA00029962"/>
    </source>
</evidence>
<protein>
    <recommendedName>
        <fullName evidence="4">dTMP kinase</fullName>
    </recommendedName>
</protein>
<evidence type="ECO:0000313" key="6">
    <source>
        <dbReference type="EMBL" id="HIH63990.1"/>
    </source>
</evidence>
<dbReference type="Gene3D" id="3.40.50.300">
    <property type="entry name" value="P-loop containing nucleotide triphosphate hydrolases"/>
    <property type="match status" value="1"/>
</dbReference>
<feature type="domain" description="Thymidylate kinase-like" evidence="5">
    <location>
        <begin position="22"/>
        <end position="198"/>
    </location>
</feature>
<dbReference type="GO" id="GO:0005524">
    <property type="term" value="F:ATP binding"/>
    <property type="evidence" value="ECO:0007669"/>
    <property type="project" value="UniProtKB-KW"/>
</dbReference>
<organism evidence="6 7">
    <name type="scientific">Methanothermobacter thermautotrophicus</name>
    <name type="common">Methanobacterium thermoformicicum</name>
    <dbReference type="NCBI Taxonomy" id="145262"/>
    <lineage>
        <taxon>Archaea</taxon>
        <taxon>Methanobacteriati</taxon>
        <taxon>Methanobacteriota</taxon>
        <taxon>Methanomada group</taxon>
        <taxon>Methanobacteria</taxon>
        <taxon>Methanobacteriales</taxon>
        <taxon>Methanobacteriaceae</taxon>
        <taxon>Methanothermobacter</taxon>
    </lineage>
</organism>
<name>A0A7J4MUN0_METTF</name>
<dbReference type="GO" id="GO:0006235">
    <property type="term" value="P:dTTP biosynthetic process"/>
    <property type="evidence" value="ECO:0007669"/>
    <property type="project" value="TreeGrafter"/>
</dbReference>
<dbReference type="InterPro" id="IPR039430">
    <property type="entry name" value="Thymidylate_kin-like_dom"/>
</dbReference>
<dbReference type="Proteomes" id="UP000538031">
    <property type="component" value="Unassembled WGS sequence"/>
</dbReference>
<evidence type="ECO:0000313" key="7">
    <source>
        <dbReference type="Proteomes" id="UP000538031"/>
    </source>
</evidence>
<dbReference type="Pfam" id="PF02223">
    <property type="entry name" value="Thymidylate_kin"/>
    <property type="match status" value="1"/>
</dbReference>
<comment type="similarity">
    <text evidence="1">Belongs to the thymidylate kinase family.</text>
</comment>
<dbReference type="GO" id="GO:0005737">
    <property type="term" value="C:cytoplasm"/>
    <property type="evidence" value="ECO:0007669"/>
    <property type="project" value="TreeGrafter"/>
</dbReference>
<dbReference type="GO" id="GO:0004798">
    <property type="term" value="F:dTMP kinase activity"/>
    <property type="evidence" value="ECO:0007669"/>
    <property type="project" value="TreeGrafter"/>
</dbReference>
<dbReference type="PANTHER" id="PTHR10344:SF4">
    <property type="entry name" value="UMP-CMP KINASE 2, MITOCHONDRIAL"/>
    <property type="match status" value="1"/>
</dbReference>
<keyword evidence="6" id="KW-0808">Transferase</keyword>
<dbReference type="InterPro" id="IPR027417">
    <property type="entry name" value="P-loop_NTPase"/>
</dbReference>
<accession>A0A7J4MUN0</accession>
<keyword evidence="2" id="KW-0547">Nucleotide-binding</keyword>
<reference evidence="7" key="1">
    <citation type="journal article" date="2020" name="bioRxiv">
        <title>A rank-normalized archaeal taxonomy based on genome phylogeny resolves widespread incomplete and uneven classifications.</title>
        <authorList>
            <person name="Rinke C."/>
            <person name="Chuvochina M."/>
            <person name="Mussig A.J."/>
            <person name="Chaumeil P.-A."/>
            <person name="Waite D.W."/>
            <person name="Whitman W.B."/>
            <person name="Parks D.H."/>
            <person name="Hugenholtz P."/>
        </authorList>
    </citation>
    <scope>NUCLEOTIDE SEQUENCE [LARGE SCALE GENOMIC DNA]</scope>
</reference>
<dbReference type="EMBL" id="DUHT01000001">
    <property type="protein sequence ID" value="HIH63990.1"/>
    <property type="molecule type" value="Genomic_DNA"/>
</dbReference>
<dbReference type="SUPFAM" id="SSF52540">
    <property type="entry name" value="P-loop containing nucleoside triphosphate hydrolases"/>
    <property type="match status" value="1"/>
</dbReference>
<evidence type="ECO:0000256" key="1">
    <source>
        <dbReference type="ARBA" id="ARBA00009776"/>
    </source>
</evidence>
<dbReference type="GO" id="GO:0006233">
    <property type="term" value="P:dTDP biosynthetic process"/>
    <property type="evidence" value="ECO:0007669"/>
    <property type="project" value="TreeGrafter"/>
</dbReference>
<dbReference type="GO" id="GO:0006227">
    <property type="term" value="P:dUDP biosynthetic process"/>
    <property type="evidence" value="ECO:0007669"/>
    <property type="project" value="TreeGrafter"/>
</dbReference>
<comment type="caution">
    <text evidence="6">The sequence shown here is derived from an EMBL/GenBank/DDBJ whole genome shotgun (WGS) entry which is preliminary data.</text>
</comment>
<dbReference type="PANTHER" id="PTHR10344">
    <property type="entry name" value="THYMIDYLATE KINASE"/>
    <property type="match status" value="1"/>
</dbReference>
<dbReference type="AlphaFoldDB" id="A0A7J4MUN0"/>